<accession>A0A0G4G078</accession>
<dbReference type="Proteomes" id="UP000041254">
    <property type="component" value="Unassembled WGS sequence"/>
</dbReference>
<gene>
    <name evidence="1" type="ORF">Vbra_9581</name>
</gene>
<name>A0A0G4G078_VITBC</name>
<dbReference type="InParanoid" id="A0A0G4G078"/>
<protein>
    <submittedName>
        <fullName evidence="1">Uncharacterized protein</fullName>
    </submittedName>
</protein>
<organism evidence="1 2">
    <name type="scientific">Vitrella brassicaformis (strain CCMP3155)</name>
    <dbReference type="NCBI Taxonomy" id="1169540"/>
    <lineage>
        <taxon>Eukaryota</taxon>
        <taxon>Sar</taxon>
        <taxon>Alveolata</taxon>
        <taxon>Colpodellida</taxon>
        <taxon>Vitrellaceae</taxon>
        <taxon>Vitrella</taxon>
    </lineage>
</organism>
<dbReference type="VEuPathDB" id="CryptoDB:Vbra_9581"/>
<dbReference type="AlphaFoldDB" id="A0A0G4G078"/>
<evidence type="ECO:0000313" key="2">
    <source>
        <dbReference type="Proteomes" id="UP000041254"/>
    </source>
</evidence>
<evidence type="ECO:0000313" key="1">
    <source>
        <dbReference type="EMBL" id="CEM21261.1"/>
    </source>
</evidence>
<sequence length="464" mass="50895">MASSSSSGQMTHPQAAVGASPCRYRVGSRVLMVSERRRDDKFQWVEAEVSKLEPTAGGTRVCIREVGGMDEEFEPVVMPHTTAAFQRLPDIYAGGDGFHYFDHVPPTHHHVPGQSVDELDAERFCVDLSIKQRDAEDPMSFLLLPPSFMPPLPTDIIATTLLPLCGGRETLALKLKSTLCCTSTGVGDNIGSAAVSAIDSIIEKNGLTGAIGYAPLRRHLPPQLGQSMDVCRPFQLIRLHYLMVTGGDWQGSVPVLRFAKSCGRVQQLPIELTGDDLRHVGSKAVIDSRPPSMRQYALYSNRLGNWMHDMLLTRTADRTDRVDGREVTVHTRQTVPAEYADRFDPDDPPCRDGGFEYGSFRGRIINSLALSSSSSCYVSGQSYSPPSAGCDSIGALMAQEPPLEGDDFAAYIQMHKWPSEWAHISLYTSEERRQGDRGPAASPRTVDIAHNKMDRPSLALLPAI</sequence>
<dbReference type="PhylomeDB" id="A0A0G4G078"/>
<dbReference type="EMBL" id="CDMY01000539">
    <property type="protein sequence ID" value="CEM21261.1"/>
    <property type="molecule type" value="Genomic_DNA"/>
</dbReference>
<reference evidence="1 2" key="1">
    <citation type="submission" date="2014-11" db="EMBL/GenBank/DDBJ databases">
        <authorList>
            <person name="Zhu J."/>
            <person name="Qi W."/>
            <person name="Song R."/>
        </authorList>
    </citation>
    <scope>NUCLEOTIDE SEQUENCE [LARGE SCALE GENOMIC DNA]</scope>
</reference>
<proteinExistence type="predicted"/>
<keyword evidence="2" id="KW-1185">Reference proteome</keyword>